<keyword evidence="2" id="KW-1185">Reference proteome</keyword>
<evidence type="ECO:0000313" key="1">
    <source>
        <dbReference type="EMBL" id="WQF85453.1"/>
    </source>
</evidence>
<name>A0AAX4IQJ9_9PEZI</name>
<dbReference type="RefSeq" id="XP_062782676.1">
    <property type="nucleotide sequence ID" value="XM_062926625.1"/>
</dbReference>
<proteinExistence type="predicted"/>
<protein>
    <submittedName>
        <fullName evidence="1">Uncharacterized protein</fullName>
    </submittedName>
</protein>
<sequence length="141" mass="16063">MPDLLGFHSKCLVSRIFLQRRSRGVDCFKLGKGQRAGVVGGKLTTEGKRNAFLSCFFCVLLLFATIVCGCARASCVLGLEPSERDTSDRKGFLDTELVWRVFTRRARAQCLRWHSGRYLLIMRHGRTLPDYCNIARAIYQR</sequence>
<organism evidence="1 2">
    <name type="scientific">Colletotrichum destructivum</name>
    <dbReference type="NCBI Taxonomy" id="34406"/>
    <lineage>
        <taxon>Eukaryota</taxon>
        <taxon>Fungi</taxon>
        <taxon>Dikarya</taxon>
        <taxon>Ascomycota</taxon>
        <taxon>Pezizomycotina</taxon>
        <taxon>Sordariomycetes</taxon>
        <taxon>Hypocreomycetidae</taxon>
        <taxon>Glomerellales</taxon>
        <taxon>Glomerellaceae</taxon>
        <taxon>Colletotrichum</taxon>
        <taxon>Colletotrichum destructivum species complex</taxon>
    </lineage>
</organism>
<dbReference type="EMBL" id="CP137310">
    <property type="protein sequence ID" value="WQF85453.1"/>
    <property type="molecule type" value="Genomic_DNA"/>
</dbReference>
<accession>A0AAX4IQJ9</accession>
<dbReference type="Proteomes" id="UP001322277">
    <property type="component" value="Chromosome 6"/>
</dbReference>
<reference evidence="2" key="1">
    <citation type="journal article" date="2023" name="bioRxiv">
        <title>Complete genome of the Medicago anthracnose fungus, Colletotrichum destructivum, reveals a mini-chromosome-like region within a core chromosome.</title>
        <authorList>
            <person name="Lapalu N."/>
            <person name="Simon A."/>
            <person name="Lu A."/>
            <person name="Plaumann P.-L."/>
            <person name="Amselem J."/>
            <person name="Pigne S."/>
            <person name="Auger A."/>
            <person name="Koch C."/>
            <person name="Dallery J.-F."/>
            <person name="O'Connell R.J."/>
        </authorList>
    </citation>
    <scope>NUCLEOTIDE SEQUENCE [LARGE SCALE GENOMIC DNA]</scope>
    <source>
        <strain evidence="2">CBS 520.97</strain>
    </source>
</reference>
<dbReference type="AlphaFoldDB" id="A0AAX4IQJ9"/>
<dbReference type="KEGG" id="cdet:87946969"/>
<gene>
    <name evidence="1" type="ORF">CDEST_10467</name>
</gene>
<evidence type="ECO:0000313" key="2">
    <source>
        <dbReference type="Proteomes" id="UP001322277"/>
    </source>
</evidence>
<dbReference type="GeneID" id="87946969"/>